<proteinExistence type="predicted"/>
<keyword evidence="2" id="KW-1185">Reference proteome</keyword>
<accession>A0A5C3QPM2</accession>
<dbReference type="EMBL" id="ML178822">
    <property type="protein sequence ID" value="TFL02481.1"/>
    <property type="molecule type" value="Genomic_DNA"/>
</dbReference>
<evidence type="ECO:0000313" key="1">
    <source>
        <dbReference type="EMBL" id="TFL02481.1"/>
    </source>
</evidence>
<reference evidence="1 2" key="1">
    <citation type="journal article" date="2019" name="Nat. Ecol. Evol.">
        <title>Megaphylogeny resolves global patterns of mushroom evolution.</title>
        <authorList>
            <person name="Varga T."/>
            <person name="Krizsan K."/>
            <person name="Foldi C."/>
            <person name="Dima B."/>
            <person name="Sanchez-Garcia M."/>
            <person name="Sanchez-Ramirez S."/>
            <person name="Szollosi G.J."/>
            <person name="Szarkandi J.G."/>
            <person name="Papp V."/>
            <person name="Albert L."/>
            <person name="Andreopoulos W."/>
            <person name="Angelini C."/>
            <person name="Antonin V."/>
            <person name="Barry K.W."/>
            <person name="Bougher N.L."/>
            <person name="Buchanan P."/>
            <person name="Buyck B."/>
            <person name="Bense V."/>
            <person name="Catcheside P."/>
            <person name="Chovatia M."/>
            <person name="Cooper J."/>
            <person name="Damon W."/>
            <person name="Desjardin D."/>
            <person name="Finy P."/>
            <person name="Geml J."/>
            <person name="Haridas S."/>
            <person name="Hughes K."/>
            <person name="Justo A."/>
            <person name="Karasinski D."/>
            <person name="Kautmanova I."/>
            <person name="Kiss B."/>
            <person name="Kocsube S."/>
            <person name="Kotiranta H."/>
            <person name="LaButti K.M."/>
            <person name="Lechner B.E."/>
            <person name="Liimatainen K."/>
            <person name="Lipzen A."/>
            <person name="Lukacs Z."/>
            <person name="Mihaltcheva S."/>
            <person name="Morgado L.N."/>
            <person name="Niskanen T."/>
            <person name="Noordeloos M.E."/>
            <person name="Ohm R.A."/>
            <person name="Ortiz-Santana B."/>
            <person name="Ovrebo C."/>
            <person name="Racz N."/>
            <person name="Riley R."/>
            <person name="Savchenko A."/>
            <person name="Shiryaev A."/>
            <person name="Soop K."/>
            <person name="Spirin V."/>
            <person name="Szebenyi C."/>
            <person name="Tomsovsky M."/>
            <person name="Tulloss R.E."/>
            <person name="Uehling J."/>
            <person name="Grigoriev I.V."/>
            <person name="Vagvolgyi C."/>
            <person name="Papp T."/>
            <person name="Martin F.M."/>
            <person name="Miettinen O."/>
            <person name="Hibbett D.S."/>
            <person name="Nagy L.G."/>
        </authorList>
    </citation>
    <scope>NUCLEOTIDE SEQUENCE [LARGE SCALE GENOMIC DNA]</scope>
    <source>
        <strain evidence="1 2">CBS 309.79</strain>
    </source>
</reference>
<evidence type="ECO:0000313" key="2">
    <source>
        <dbReference type="Proteomes" id="UP000305067"/>
    </source>
</evidence>
<organism evidence="1 2">
    <name type="scientific">Pterulicium gracile</name>
    <dbReference type="NCBI Taxonomy" id="1884261"/>
    <lineage>
        <taxon>Eukaryota</taxon>
        <taxon>Fungi</taxon>
        <taxon>Dikarya</taxon>
        <taxon>Basidiomycota</taxon>
        <taxon>Agaricomycotina</taxon>
        <taxon>Agaricomycetes</taxon>
        <taxon>Agaricomycetidae</taxon>
        <taxon>Agaricales</taxon>
        <taxon>Pleurotineae</taxon>
        <taxon>Pterulaceae</taxon>
        <taxon>Pterulicium</taxon>
    </lineage>
</organism>
<gene>
    <name evidence="1" type="ORF">BDV98DRAFT_429489</name>
</gene>
<sequence>MPLGHTKIKSRLPGLAHVLQHELPVYDFFLLFDRQSQVLRIREDDDLAAGLPRYMYFEYNLGPRMIMPLERWRGGRLPPLFYTQFNEDEVFEWEEDTPLEMQYDLNKSKLLREAYLAGVARPSGHKQDDGQVSQPDDSLNLSCAFDNAPVHSESPIAEQEQNVAMEVYAAPSEPIVLNQDPDYVYDAEFEPWRGQSIDWSKYQPSCDHRLESAYTSCDLHDVPSNPLTQNWVNTQMELEPLSKFCVNDTQGWAYDIPAINDIDECSVRSCSL</sequence>
<name>A0A5C3QPM2_9AGAR</name>
<dbReference type="Proteomes" id="UP000305067">
    <property type="component" value="Unassembled WGS sequence"/>
</dbReference>
<dbReference type="AlphaFoldDB" id="A0A5C3QPM2"/>
<protein>
    <submittedName>
        <fullName evidence="1">Uncharacterized protein</fullName>
    </submittedName>
</protein>